<dbReference type="AlphaFoldDB" id="A0A1I1M7Z7"/>
<proteinExistence type="predicted"/>
<dbReference type="STRING" id="739143.SAMN05216297_102350"/>
<dbReference type="PROSITE" id="PS51257">
    <property type="entry name" value="PROKAR_LIPOPROTEIN"/>
    <property type="match status" value="1"/>
</dbReference>
<dbReference type="Proteomes" id="UP000199672">
    <property type="component" value="Unassembled WGS sequence"/>
</dbReference>
<reference evidence="2" key="1">
    <citation type="submission" date="2016-10" db="EMBL/GenBank/DDBJ databases">
        <authorList>
            <person name="Varghese N."/>
            <person name="Submissions S."/>
        </authorList>
    </citation>
    <scope>NUCLEOTIDE SEQUENCE [LARGE SCALE GENOMIC DNA]</scope>
    <source>
        <strain evidence="2">CGMCC 1.10370</strain>
    </source>
</reference>
<dbReference type="RefSeq" id="WP_091491234.1">
    <property type="nucleotide sequence ID" value="NZ_FOMH01000002.1"/>
</dbReference>
<protein>
    <submittedName>
        <fullName evidence="1">Uncharacterized protein</fullName>
    </submittedName>
</protein>
<evidence type="ECO:0000313" key="2">
    <source>
        <dbReference type="Proteomes" id="UP000199672"/>
    </source>
</evidence>
<evidence type="ECO:0000313" key="1">
    <source>
        <dbReference type="EMBL" id="SFC80892.1"/>
    </source>
</evidence>
<gene>
    <name evidence="1" type="ORF">SAMN05216297_102350</name>
</gene>
<sequence>MKRFSFFLLAICITTISCSKDESTREEEQARLDKMYQEIIDYSQINSKSCTNPEEWTFMKYSPSNCSGYIIYNKAVDVAIFRKKIDQYREAQGKFDAKWGVYYTSDCAIRPAPTSIECIDGKPSLIYSFVTHQ</sequence>
<dbReference type="EMBL" id="FOMH01000002">
    <property type="protein sequence ID" value="SFC80892.1"/>
    <property type="molecule type" value="Genomic_DNA"/>
</dbReference>
<keyword evidence="2" id="KW-1185">Reference proteome</keyword>
<accession>A0A1I1M7Z7</accession>
<organism evidence="1 2">
    <name type="scientific">Flavobacterium phragmitis</name>
    <dbReference type="NCBI Taxonomy" id="739143"/>
    <lineage>
        <taxon>Bacteria</taxon>
        <taxon>Pseudomonadati</taxon>
        <taxon>Bacteroidota</taxon>
        <taxon>Flavobacteriia</taxon>
        <taxon>Flavobacteriales</taxon>
        <taxon>Flavobacteriaceae</taxon>
        <taxon>Flavobacterium</taxon>
    </lineage>
</organism>
<name>A0A1I1M7Z7_9FLAO</name>
<dbReference type="OrthoDB" id="5526158at2"/>